<dbReference type="InterPro" id="IPR052059">
    <property type="entry name" value="CR_Ser/Thr_kinase"/>
</dbReference>
<dbReference type="PANTHER" id="PTHR47973">
    <property type="entry name" value="CYSTEINE-RICH RECEPTOR-LIKE PROTEIN KINASE 3"/>
    <property type="match status" value="1"/>
</dbReference>
<feature type="region of interest" description="Disordered" evidence="5">
    <location>
        <begin position="90"/>
        <end position="110"/>
    </location>
</feature>
<gene>
    <name evidence="6" type="ORF">TIFTF001_027876</name>
</gene>
<dbReference type="Proteomes" id="UP001187192">
    <property type="component" value="Unassembled WGS sequence"/>
</dbReference>
<evidence type="ECO:0000313" key="6">
    <source>
        <dbReference type="EMBL" id="GMN58773.1"/>
    </source>
</evidence>
<keyword evidence="2" id="KW-0547">Nucleotide-binding</keyword>
<evidence type="ECO:0000256" key="1">
    <source>
        <dbReference type="ARBA" id="ARBA00022679"/>
    </source>
</evidence>
<evidence type="ECO:0000313" key="7">
    <source>
        <dbReference type="Proteomes" id="UP001187192"/>
    </source>
</evidence>
<keyword evidence="1" id="KW-0808">Transferase</keyword>
<reference evidence="6" key="1">
    <citation type="submission" date="2023-07" db="EMBL/GenBank/DDBJ databases">
        <title>draft genome sequence of fig (Ficus carica).</title>
        <authorList>
            <person name="Takahashi T."/>
            <person name="Nishimura K."/>
        </authorList>
    </citation>
    <scope>NUCLEOTIDE SEQUENCE</scope>
</reference>
<evidence type="ECO:0000256" key="3">
    <source>
        <dbReference type="ARBA" id="ARBA00022777"/>
    </source>
</evidence>
<keyword evidence="7" id="KW-1185">Reference proteome</keyword>
<name>A0AA88IVQ3_FICCA</name>
<evidence type="ECO:0000256" key="4">
    <source>
        <dbReference type="ARBA" id="ARBA00022840"/>
    </source>
</evidence>
<keyword evidence="3" id="KW-0418">Kinase</keyword>
<accession>A0AA88IVQ3</accession>
<evidence type="ECO:0000256" key="2">
    <source>
        <dbReference type="ARBA" id="ARBA00022741"/>
    </source>
</evidence>
<dbReference type="GO" id="GO:0016301">
    <property type="term" value="F:kinase activity"/>
    <property type="evidence" value="ECO:0007669"/>
    <property type="project" value="UniProtKB-KW"/>
</dbReference>
<dbReference type="Gene3D" id="1.10.510.10">
    <property type="entry name" value="Transferase(Phosphotransferase) domain 1"/>
    <property type="match status" value="1"/>
</dbReference>
<dbReference type="EMBL" id="BTGU01000081">
    <property type="protein sequence ID" value="GMN58773.1"/>
    <property type="molecule type" value="Genomic_DNA"/>
</dbReference>
<comment type="caution">
    <text evidence="6">The sequence shown here is derived from an EMBL/GenBank/DDBJ whole genome shotgun (WGS) entry which is preliminary data.</text>
</comment>
<feature type="compositionally biased region" description="Low complexity" evidence="5">
    <location>
        <begin position="92"/>
        <end position="103"/>
    </location>
</feature>
<organism evidence="6 7">
    <name type="scientific">Ficus carica</name>
    <name type="common">Common fig</name>
    <dbReference type="NCBI Taxonomy" id="3494"/>
    <lineage>
        <taxon>Eukaryota</taxon>
        <taxon>Viridiplantae</taxon>
        <taxon>Streptophyta</taxon>
        <taxon>Embryophyta</taxon>
        <taxon>Tracheophyta</taxon>
        <taxon>Spermatophyta</taxon>
        <taxon>Magnoliopsida</taxon>
        <taxon>eudicotyledons</taxon>
        <taxon>Gunneridae</taxon>
        <taxon>Pentapetalae</taxon>
        <taxon>rosids</taxon>
        <taxon>fabids</taxon>
        <taxon>Rosales</taxon>
        <taxon>Moraceae</taxon>
        <taxon>Ficeae</taxon>
        <taxon>Ficus</taxon>
    </lineage>
</organism>
<proteinExistence type="predicted"/>
<protein>
    <submittedName>
        <fullName evidence="6">Uncharacterized protein</fullName>
    </submittedName>
</protein>
<dbReference type="AlphaFoldDB" id="A0AA88IVQ3"/>
<evidence type="ECO:0000256" key="5">
    <source>
        <dbReference type="SAM" id="MobiDB-lite"/>
    </source>
</evidence>
<keyword evidence="4" id="KW-0067">ATP-binding</keyword>
<dbReference type="GO" id="GO:0005524">
    <property type="term" value="F:ATP binding"/>
    <property type="evidence" value="ECO:0007669"/>
    <property type="project" value="UniProtKB-KW"/>
</dbReference>
<sequence>MATIVWSLYENNRSLELVDPTLEEFDETEATRLIRVALLCIQASPTMRPPMSRVVGMLAGDMEIDIARSKPTFFTDLDFEDTTSIGFTAQNDTSSSITSKDSSFAVSRSM</sequence>